<organism evidence="1 2">
    <name type="scientific">Trichonephila clavipes</name>
    <name type="common">Golden silk orbweaver</name>
    <name type="synonym">Nephila clavipes</name>
    <dbReference type="NCBI Taxonomy" id="2585209"/>
    <lineage>
        <taxon>Eukaryota</taxon>
        <taxon>Metazoa</taxon>
        <taxon>Ecdysozoa</taxon>
        <taxon>Arthropoda</taxon>
        <taxon>Chelicerata</taxon>
        <taxon>Arachnida</taxon>
        <taxon>Araneae</taxon>
        <taxon>Araneomorphae</taxon>
        <taxon>Entelegynae</taxon>
        <taxon>Araneoidea</taxon>
        <taxon>Nephilidae</taxon>
        <taxon>Trichonephila</taxon>
    </lineage>
</organism>
<protein>
    <submittedName>
        <fullName evidence="1">Uncharacterized protein</fullName>
    </submittedName>
</protein>
<keyword evidence="2" id="KW-1185">Reference proteome</keyword>
<comment type="caution">
    <text evidence="1">The sequence shown here is derived from an EMBL/GenBank/DDBJ whole genome shotgun (WGS) entry which is preliminary data.</text>
</comment>
<proteinExistence type="predicted"/>
<dbReference type="Proteomes" id="UP000887159">
    <property type="component" value="Unassembled WGS sequence"/>
</dbReference>
<reference evidence="1" key="1">
    <citation type="submission" date="2020-08" db="EMBL/GenBank/DDBJ databases">
        <title>Multicomponent nature underlies the extraordinary mechanical properties of spider dragline silk.</title>
        <authorList>
            <person name="Kono N."/>
            <person name="Nakamura H."/>
            <person name="Mori M."/>
            <person name="Yoshida Y."/>
            <person name="Ohtoshi R."/>
            <person name="Malay A.D."/>
            <person name="Moran D.A.P."/>
            <person name="Tomita M."/>
            <person name="Numata K."/>
            <person name="Arakawa K."/>
        </authorList>
    </citation>
    <scope>NUCLEOTIDE SEQUENCE</scope>
</reference>
<dbReference type="EMBL" id="BMAU01021358">
    <property type="protein sequence ID" value="GFY21687.1"/>
    <property type="molecule type" value="Genomic_DNA"/>
</dbReference>
<name>A0A8X6T550_TRICX</name>
<evidence type="ECO:0000313" key="2">
    <source>
        <dbReference type="Proteomes" id="UP000887159"/>
    </source>
</evidence>
<evidence type="ECO:0000313" key="1">
    <source>
        <dbReference type="EMBL" id="GFY21687.1"/>
    </source>
</evidence>
<gene>
    <name evidence="1" type="primary">NCL1_27181</name>
    <name evidence="1" type="ORF">TNCV_1168311</name>
</gene>
<dbReference type="AlphaFoldDB" id="A0A8X6T550"/>
<accession>A0A8X6T550</accession>
<sequence>MVQSFFTPAVASQTPAIRPSKIISDNLPWSLRCDCPRKLGGHGSQVVKVSDHGWRVMSSSPVPLKTHRVGERCTLNLSRAQTSSHWCGVVVRRGSASSGVVLIT</sequence>